<reference evidence="4 5" key="1">
    <citation type="submission" date="2023-08" db="EMBL/GenBank/DDBJ databases">
        <title>Functional and genomic diversity of the sorghum phyllosphere microbiome.</title>
        <authorList>
            <person name="Shade A."/>
        </authorList>
    </citation>
    <scope>NUCLEOTIDE SEQUENCE [LARGE SCALE GENOMIC DNA]</scope>
    <source>
        <strain evidence="4 5">SORGH_AS_0919</strain>
    </source>
</reference>
<comment type="caution">
    <text evidence="4">The sequence shown here is derived from an EMBL/GenBank/DDBJ whole genome shotgun (WGS) entry which is preliminary data.</text>
</comment>
<dbReference type="PANTHER" id="PTHR14969">
    <property type="entry name" value="SPHINGOSINE-1-PHOSPHATE PHOSPHOHYDROLASE"/>
    <property type="match status" value="1"/>
</dbReference>
<keyword evidence="2" id="KW-0812">Transmembrane</keyword>
<name>A0ABU1I2Z4_9MICO</name>
<feature type="compositionally biased region" description="Basic and acidic residues" evidence="1">
    <location>
        <begin position="233"/>
        <end position="242"/>
    </location>
</feature>
<feature type="transmembrane region" description="Helical" evidence="2">
    <location>
        <begin position="189"/>
        <end position="210"/>
    </location>
</feature>
<feature type="domain" description="Phosphatidic acid phosphatase type 2/haloperoxidase" evidence="3">
    <location>
        <begin position="95"/>
        <end position="204"/>
    </location>
</feature>
<dbReference type="InterPro" id="IPR000326">
    <property type="entry name" value="PAP2/HPO"/>
</dbReference>
<accession>A0ABU1I2Z4</accession>
<keyword evidence="2" id="KW-1133">Transmembrane helix</keyword>
<gene>
    <name evidence="4" type="ORF">QE367_002220</name>
</gene>
<dbReference type="Pfam" id="PF01569">
    <property type="entry name" value="PAP2"/>
    <property type="match status" value="1"/>
</dbReference>
<dbReference type="SUPFAM" id="SSF48317">
    <property type="entry name" value="Acid phosphatase/Vanadium-dependent haloperoxidase"/>
    <property type="match status" value="1"/>
</dbReference>
<dbReference type="EMBL" id="JAVIZA010000001">
    <property type="protein sequence ID" value="MDR6168016.1"/>
    <property type="molecule type" value="Genomic_DNA"/>
</dbReference>
<keyword evidence="2" id="KW-0472">Membrane</keyword>
<organism evidence="4 5">
    <name type="scientific">Microbacterium paludicola</name>
    <dbReference type="NCBI Taxonomy" id="300019"/>
    <lineage>
        <taxon>Bacteria</taxon>
        <taxon>Bacillati</taxon>
        <taxon>Actinomycetota</taxon>
        <taxon>Actinomycetes</taxon>
        <taxon>Micrococcales</taxon>
        <taxon>Microbacteriaceae</taxon>
        <taxon>Microbacterium</taxon>
    </lineage>
</organism>
<dbReference type="InterPro" id="IPR036938">
    <property type="entry name" value="PAP2/HPO_sf"/>
</dbReference>
<evidence type="ECO:0000256" key="1">
    <source>
        <dbReference type="SAM" id="MobiDB-lite"/>
    </source>
</evidence>
<proteinExistence type="predicted"/>
<evidence type="ECO:0000313" key="5">
    <source>
        <dbReference type="Proteomes" id="UP001260188"/>
    </source>
</evidence>
<dbReference type="Gene3D" id="1.20.144.10">
    <property type="entry name" value="Phosphatidic acid phosphatase type 2/haloperoxidase"/>
    <property type="match status" value="1"/>
</dbReference>
<evidence type="ECO:0000256" key="2">
    <source>
        <dbReference type="SAM" id="Phobius"/>
    </source>
</evidence>
<feature type="transmembrane region" description="Helical" evidence="2">
    <location>
        <begin position="150"/>
        <end position="177"/>
    </location>
</feature>
<feature type="transmembrane region" description="Helical" evidence="2">
    <location>
        <begin position="21"/>
        <end position="43"/>
    </location>
</feature>
<dbReference type="PANTHER" id="PTHR14969:SF13">
    <property type="entry name" value="AT30094P"/>
    <property type="match status" value="1"/>
</dbReference>
<dbReference type="SMART" id="SM00014">
    <property type="entry name" value="acidPPc"/>
    <property type="match status" value="1"/>
</dbReference>
<feature type="region of interest" description="Disordered" evidence="1">
    <location>
        <begin position="214"/>
        <end position="242"/>
    </location>
</feature>
<evidence type="ECO:0000313" key="4">
    <source>
        <dbReference type="EMBL" id="MDR6168016.1"/>
    </source>
</evidence>
<dbReference type="Proteomes" id="UP001260188">
    <property type="component" value="Unassembled WGS sequence"/>
</dbReference>
<feature type="transmembrane region" description="Helical" evidence="2">
    <location>
        <begin position="63"/>
        <end position="86"/>
    </location>
</feature>
<sequence>MPRRGALPSVAEVSTVIPRSSILPLSAVAVIAAAALLIPWWGVSLSVQVTRRAMNAGLALPGTAYLSDVFLSLLAGGTVVALAVTLRGSPRRRILSIAAAGGVVIAYATSEMVKVALMQARPCTRWTALTACDATGYSFPSNHSVLAMGAVWVIAVAVHRAWATWTAVAAALIVLSGRLFEGAHYLHDVAAGTLLGLAVPALLTAIAVAATREPRSAGVSPASALSRSPRGPDPARDARPRE</sequence>
<keyword evidence="5" id="KW-1185">Reference proteome</keyword>
<protein>
    <submittedName>
        <fullName evidence="4">Membrane-associated phospholipid phosphatase</fullName>
    </submittedName>
</protein>
<evidence type="ECO:0000259" key="3">
    <source>
        <dbReference type="SMART" id="SM00014"/>
    </source>
</evidence>